<proteinExistence type="predicted"/>
<evidence type="ECO:0000313" key="4">
    <source>
        <dbReference type="Proteomes" id="UP000541444"/>
    </source>
</evidence>
<protein>
    <recommendedName>
        <fullName evidence="2">DUF4283 domain-containing protein</fullName>
    </recommendedName>
</protein>
<feature type="compositionally biased region" description="Basic and acidic residues" evidence="1">
    <location>
        <begin position="224"/>
        <end position="241"/>
    </location>
</feature>
<evidence type="ECO:0000259" key="2">
    <source>
        <dbReference type="Pfam" id="PF14111"/>
    </source>
</evidence>
<dbReference type="PANTHER" id="PTHR31286">
    <property type="entry name" value="GLYCINE-RICH CELL WALL STRUCTURAL PROTEIN 1.8-LIKE"/>
    <property type="match status" value="1"/>
</dbReference>
<dbReference type="EMBL" id="JACGCM010001237">
    <property type="protein sequence ID" value="KAF6158154.1"/>
    <property type="molecule type" value="Genomic_DNA"/>
</dbReference>
<comment type="caution">
    <text evidence="3">The sequence shown here is derived from an EMBL/GenBank/DDBJ whole genome shotgun (WGS) entry which is preliminary data.</text>
</comment>
<dbReference type="OrthoDB" id="1926761at2759"/>
<evidence type="ECO:0000256" key="1">
    <source>
        <dbReference type="SAM" id="MobiDB-lite"/>
    </source>
</evidence>
<gene>
    <name evidence="3" type="ORF">GIB67_014948</name>
</gene>
<reference evidence="3 4" key="1">
    <citation type="journal article" date="2020" name="IScience">
        <title>Genome Sequencing of the Endangered Kingdonia uniflora (Circaeasteraceae, Ranunculales) Reveals Potential Mechanisms of Evolutionary Specialization.</title>
        <authorList>
            <person name="Sun Y."/>
            <person name="Deng T."/>
            <person name="Zhang A."/>
            <person name="Moore M.J."/>
            <person name="Landis J.B."/>
            <person name="Lin N."/>
            <person name="Zhang H."/>
            <person name="Zhang X."/>
            <person name="Huang J."/>
            <person name="Zhang X."/>
            <person name="Sun H."/>
            <person name="Wang H."/>
        </authorList>
    </citation>
    <scope>NUCLEOTIDE SEQUENCE [LARGE SCALE GENOMIC DNA]</scope>
    <source>
        <strain evidence="3">TB1705</strain>
        <tissue evidence="3">Leaf</tissue>
    </source>
</reference>
<dbReference type="Proteomes" id="UP000541444">
    <property type="component" value="Unassembled WGS sequence"/>
</dbReference>
<feature type="domain" description="DUF4283" evidence="2">
    <location>
        <begin position="63"/>
        <end position="121"/>
    </location>
</feature>
<organism evidence="3 4">
    <name type="scientific">Kingdonia uniflora</name>
    <dbReference type="NCBI Taxonomy" id="39325"/>
    <lineage>
        <taxon>Eukaryota</taxon>
        <taxon>Viridiplantae</taxon>
        <taxon>Streptophyta</taxon>
        <taxon>Embryophyta</taxon>
        <taxon>Tracheophyta</taxon>
        <taxon>Spermatophyta</taxon>
        <taxon>Magnoliopsida</taxon>
        <taxon>Ranunculales</taxon>
        <taxon>Circaeasteraceae</taxon>
        <taxon>Kingdonia</taxon>
    </lineage>
</organism>
<dbReference type="InterPro" id="IPR025558">
    <property type="entry name" value="DUF4283"/>
</dbReference>
<keyword evidence="4" id="KW-1185">Reference proteome</keyword>
<accession>A0A7J7MTI5</accession>
<dbReference type="InterPro" id="IPR040256">
    <property type="entry name" value="At4g02000-like"/>
</dbReference>
<dbReference type="PANTHER" id="PTHR31286:SF60">
    <property type="entry name" value="PROTEIN, PUTATIVE-RELATED"/>
    <property type="match status" value="1"/>
</dbReference>
<evidence type="ECO:0000313" key="3">
    <source>
        <dbReference type="EMBL" id="KAF6158154.1"/>
    </source>
</evidence>
<dbReference type="AlphaFoldDB" id="A0A7J7MTI5"/>
<name>A0A7J7MTI5_9MAGN</name>
<feature type="compositionally biased region" description="Basic and acidic residues" evidence="1">
    <location>
        <begin position="255"/>
        <end position="278"/>
    </location>
</feature>
<feature type="compositionally biased region" description="Basic residues" evidence="1">
    <location>
        <begin position="242"/>
        <end position="254"/>
    </location>
</feature>
<sequence length="278" mass="31921">MDVASLNLFEFEQSRSEKPRNESSFADLLKSKPIYVESLPLPGMRGEVPSIKLPCSCYQSRLEKFKFSLIGRFDLQKIRLVEVWKMAGEVWKLNRGFCLIPLGKGYFTIQLECEEDKVRVWGGDSVSQAWDGNWEDKSLLSISRIVGHPIQVDENTMNARTGFYASVLTEIDMAKPISSKIFVEGDDEGFMQEMVIGHLPKFCNNCKVIGHVVYECRELTLMREEEEEKKNKKKEGAEGNLKKKKKNKKKNKKNKNSDKKEQVQGKEKEKVDRESGVL</sequence>
<feature type="region of interest" description="Disordered" evidence="1">
    <location>
        <begin position="224"/>
        <end position="278"/>
    </location>
</feature>
<dbReference type="Pfam" id="PF14111">
    <property type="entry name" value="DUF4283"/>
    <property type="match status" value="1"/>
</dbReference>